<evidence type="ECO:0000313" key="2">
    <source>
        <dbReference type="EMBL" id="GER52399.1"/>
    </source>
</evidence>
<dbReference type="EMBL" id="BKCP01010292">
    <property type="protein sequence ID" value="GER52399.1"/>
    <property type="molecule type" value="Genomic_DNA"/>
</dbReference>
<feature type="compositionally biased region" description="Polar residues" evidence="1">
    <location>
        <begin position="233"/>
        <end position="253"/>
    </location>
</feature>
<name>A0A5A7R4K1_STRAF</name>
<evidence type="ECO:0000256" key="1">
    <source>
        <dbReference type="SAM" id="MobiDB-lite"/>
    </source>
</evidence>
<feature type="region of interest" description="Disordered" evidence="1">
    <location>
        <begin position="324"/>
        <end position="382"/>
    </location>
</feature>
<accession>A0A5A7R4K1</accession>
<dbReference type="Proteomes" id="UP000325081">
    <property type="component" value="Unassembled WGS sequence"/>
</dbReference>
<proteinExistence type="predicted"/>
<sequence>MGTPKCVGQDEELAQKLQGFSLSKREHNFIDIAQDNITLSADECNRSLFEWQEGLSITHPIFSDLKLWVQVLNLPLNWLSTEVGLKIGTVFKNVDNVVVVGAASHGGKLMRLLVSIDINEALPRCANIRLNNQTINVVFKYEKLVNLLSLLWEHCHLDRGCSKRMEDIKSNAVKEGQFGDWMRAPEAQSWANLNSAGSRSPTHNDIPSPHPLTTPLHTLNSEVEESNQIIPVQVESSQNPTPTSKETVHPSTHSPEKPSQSSKQQSPLMMIERPDLSAIQAMDLETYQIPSPLSVVTNTRSQKLKLKSWKRSTSKVGRLLRQEESSSQIIKDTKAKRNLADYSDPISAEHDQSQKQEESKKLKTSNEKVEVASLEWHPSAQC</sequence>
<protein>
    <submittedName>
        <fullName evidence="2">RNA binding protein fox-1 homolog 1</fullName>
    </submittedName>
</protein>
<gene>
    <name evidence="2" type="ORF">STAS_29845</name>
</gene>
<organism evidence="2 3">
    <name type="scientific">Striga asiatica</name>
    <name type="common">Asiatic witchweed</name>
    <name type="synonym">Buchnera asiatica</name>
    <dbReference type="NCBI Taxonomy" id="4170"/>
    <lineage>
        <taxon>Eukaryota</taxon>
        <taxon>Viridiplantae</taxon>
        <taxon>Streptophyta</taxon>
        <taxon>Embryophyta</taxon>
        <taxon>Tracheophyta</taxon>
        <taxon>Spermatophyta</taxon>
        <taxon>Magnoliopsida</taxon>
        <taxon>eudicotyledons</taxon>
        <taxon>Gunneridae</taxon>
        <taxon>Pentapetalae</taxon>
        <taxon>asterids</taxon>
        <taxon>lamiids</taxon>
        <taxon>Lamiales</taxon>
        <taxon>Orobanchaceae</taxon>
        <taxon>Buchnereae</taxon>
        <taxon>Striga</taxon>
    </lineage>
</organism>
<keyword evidence="3" id="KW-1185">Reference proteome</keyword>
<feature type="region of interest" description="Disordered" evidence="1">
    <location>
        <begin position="233"/>
        <end position="267"/>
    </location>
</feature>
<feature type="compositionally biased region" description="Polar residues" evidence="1">
    <location>
        <begin position="193"/>
        <end position="205"/>
    </location>
</feature>
<dbReference type="OrthoDB" id="1750606at2759"/>
<evidence type="ECO:0000313" key="3">
    <source>
        <dbReference type="Proteomes" id="UP000325081"/>
    </source>
</evidence>
<reference evidence="3" key="1">
    <citation type="journal article" date="2019" name="Curr. Biol.">
        <title>Genome Sequence of Striga asiatica Provides Insight into the Evolution of Plant Parasitism.</title>
        <authorList>
            <person name="Yoshida S."/>
            <person name="Kim S."/>
            <person name="Wafula E.K."/>
            <person name="Tanskanen J."/>
            <person name="Kim Y.M."/>
            <person name="Honaas L."/>
            <person name="Yang Z."/>
            <person name="Spallek T."/>
            <person name="Conn C.E."/>
            <person name="Ichihashi Y."/>
            <person name="Cheong K."/>
            <person name="Cui S."/>
            <person name="Der J.P."/>
            <person name="Gundlach H."/>
            <person name="Jiao Y."/>
            <person name="Hori C."/>
            <person name="Ishida J.K."/>
            <person name="Kasahara H."/>
            <person name="Kiba T."/>
            <person name="Kim M.S."/>
            <person name="Koo N."/>
            <person name="Laohavisit A."/>
            <person name="Lee Y.H."/>
            <person name="Lumba S."/>
            <person name="McCourt P."/>
            <person name="Mortimer J.C."/>
            <person name="Mutuku J.M."/>
            <person name="Nomura T."/>
            <person name="Sasaki-Sekimoto Y."/>
            <person name="Seto Y."/>
            <person name="Wang Y."/>
            <person name="Wakatake T."/>
            <person name="Sakakibara H."/>
            <person name="Demura T."/>
            <person name="Yamaguchi S."/>
            <person name="Yoneyama K."/>
            <person name="Manabe R.I."/>
            <person name="Nelson D.C."/>
            <person name="Schulman A.H."/>
            <person name="Timko M.P."/>
            <person name="dePamphilis C.W."/>
            <person name="Choi D."/>
            <person name="Shirasu K."/>
        </authorList>
    </citation>
    <scope>NUCLEOTIDE SEQUENCE [LARGE SCALE GENOMIC DNA]</scope>
    <source>
        <strain evidence="3">cv. UVA1</strain>
    </source>
</reference>
<feature type="region of interest" description="Disordered" evidence="1">
    <location>
        <begin position="193"/>
        <end position="216"/>
    </location>
</feature>
<feature type="compositionally biased region" description="Basic and acidic residues" evidence="1">
    <location>
        <begin position="347"/>
        <end position="370"/>
    </location>
</feature>
<feature type="compositionally biased region" description="Low complexity" evidence="1">
    <location>
        <begin position="257"/>
        <end position="267"/>
    </location>
</feature>
<comment type="caution">
    <text evidence="2">The sequence shown here is derived from an EMBL/GenBank/DDBJ whole genome shotgun (WGS) entry which is preliminary data.</text>
</comment>
<dbReference type="AlphaFoldDB" id="A0A5A7R4K1"/>